<gene>
    <name evidence="2" type="ORF">TL16_g01120</name>
</gene>
<protein>
    <recommendedName>
        <fullName evidence="4">BZIP domain-containing protein</fullName>
    </recommendedName>
</protein>
<feature type="compositionally biased region" description="Basic and acidic residues" evidence="1">
    <location>
        <begin position="111"/>
        <end position="120"/>
    </location>
</feature>
<accession>A0A9W6ZCK4</accession>
<feature type="region of interest" description="Disordered" evidence="1">
    <location>
        <begin position="109"/>
        <end position="195"/>
    </location>
</feature>
<feature type="region of interest" description="Disordered" evidence="1">
    <location>
        <begin position="1"/>
        <end position="38"/>
    </location>
</feature>
<evidence type="ECO:0000313" key="2">
    <source>
        <dbReference type="EMBL" id="GMH51942.1"/>
    </source>
</evidence>
<proteinExistence type="predicted"/>
<evidence type="ECO:0000256" key="1">
    <source>
        <dbReference type="SAM" id="MobiDB-lite"/>
    </source>
</evidence>
<name>A0A9W6ZCK4_9STRA</name>
<comment type="caution">
    <text evidence="2">The sequence shown here is derived from an EMBL/GenBank/DDBJ whole genome shotgun (WGS) entry which is preliminary data.</text>
</comment>
<organism evidence="2 3">
    <name type="scientific">Triparma laevis f. inornata</name>
    <dbReference type="NCBI Taxonomy" id="1714386"/>
    <lineage>
        <taxon>Eukaryota</taxon>
        <taxon>Sar</taxon>
        <taxon>Stramenopiles</taxon>
        <taxon>Ochrophyta</taxon>
        <taxon>Bolidophyceae</taxon>
        <taxon>Parmales</taxon>
        <taxon>Triparmaceae</taxon>
        <taxon>Triparma</taxon>
    </lineage>
</organism>
<feature type="compositionally biased region" description="Basic and acidic residues" evidence="1">
    <location>
        <begin position="12"/>
        <end position="22"/>
    </location>
</feature>
<dbReference type="Proteomes" id="UP001162640">
    <property type="component" value="Unassembled WGS sequence"/>
</dbReference>
<evidence type="ECO:0000313" key="3">
    <source>
        <dbReference type="Proteomes" id="UP001162640"/>
    </source>
</evidence>
<dbReference type="AlphaFoldDB" id="A0A9W6ZCK4"/>
<sequence>MEERNVPVPRQQDGEAFERGRGEAGGGARSDTTSCETRRKQIHNAILTRRRFAPPLLHPSAQLEKLRKERNRMHAKMTRDRKKLFVASIEEAITRLESDNEKMRQALGRNAEVRQNRSRNDTTSNTTLPPPPPHLSNARFASRPQVSAYSQEQERLFNQMRGDSYEHDEDRYSIGGDSDRDDENEELGKKQRGAKRRAGITIITIVIYLR</sequence>
<dbReference type="GO" id="GO:0003700">
    <property type="term" value="F:DNA-binding transcription factor activity"/>
    <property type="evidence" value="ECO:0007669"/>
    <property type="project" value="InterPro"/>
</dbReference>
<evidence type="ECO:0008006" key="4">
    <source>
        <dbReference type="Google" id="ProtNLM"/>
    </source>
</evidence>
<reference evidence="3" key="1">
    <citation type="journal article" date="2023" name="Commun. Biol.">
        <title>Genome analysis of Parmales, the sister group of diatoms, reveals the evolutionary specialization of diatoms from phago-mixotrophs to photoautotrophs.</title>
        <authorList>
            <person name="Ban H."/>
            <person name="Sato S."/>
            <person name="Yoshikawa S."/>
            <person name="Yamada K."/>
            <person name="Nakamura Y."/>
            <person name="Ichinomiya M."/>
            <person name="Sato N."/>
            <person name="Blanc-Mathieu R."/>
            <person name="Endo H."/>
            <person name="Kuwata A."/>
            <person name="Ogata H."/>
        </authorList>
    </citation>
    <scope>NUCLEOTIDE SEQUENCE [LARGE SCALE GENOMIC DNA]</scope>
</reference>
<feature type="compositionally biased region" description="Basic and acidic residues" evidence="1">
    <location>
        <begin position="163"/>
        <end position="172"/>
    </location>
</feature>
<dbReference type="EMBL" id="BLQM01000024">
    <property type="protein sequence ID" value="GMH51942.1"/>
    <property type="molecule type" value="Genomic_DNA"/>
</dbReference>